<feature type="region of interest" description="Disordered" evidence="2">
    <location>
        <begin position="99"/>
        <end position="286"/>
    </location>
</feature>
<evidence type="ECO:0000256" key="2">
    <source>
        <dbReference type="SAM" id="MobiDB-lite"/>
    </source>
</evidence>
<dbReference type="AlphaFoldDB" id="A0A9P6Q3G5"/>
<keyword evidence="1" id="KW-0175">Coiled coil</keyword>
<proteinExistence type="predicted"/>
<dbReference type="EMBL" id="JAAAJA010000173">
    <property type="protein sequence ID" value="KAG0259831.1"/>
    <property type="molecule type" value="Genomic_DNA"/>
</dbReference>
<feature type="coiled-coil region" evidence="1">
    <location>
        <begin position="29"/>
        <end position="99"/>
    </location>
</feature>
<comment type="caution">
    <text evidence="3">The sequence shown here is derived from an EMBL/GenBank/DDBJ whole genome shotgun (WGS) entry which is preliminary data.</text>
</comment>
<evidence type="ECO:0000256" key="1">
    <source>
        <dbReference type="SAM" id="Coils"/>
    </source>
</evidence>
<feature type="compositionally biased region" description="Polar residues" evidence="2">
    <location>
        <begin position="99"/>
        <end position="125"/>
    </location>
</feature>
<protein>
    <submittedName>
        <fullName evidence="3">Uncharacterized protein</fullName>
    </submittedName>
</protein>
<dbReference type="OrthoDB" id="21214at2759"/>
<keyword evidence="4" id="KW-1185">Reference proteome</keyword>
<reference evidence="3" key="1">
    <citation type="journal article" date="2020" name="Fungal Divers.">
        <title>Resolving the Mortierellaceae phylogeny through synthesis of multi-gene phylogenetics and phylogenomics.</title>
        <authorList>
            <person name="Vandepol N."/>
            <person name="Liber J."/>
            <person name="Desiro A."/>
            <person name="Na H."/>
            <person name="Kennedy M."/>
            <person name="Barry K."/>
            <person name="Grigoriev I.V."/>
            <person name="Miller A.N."/>
            <person name="O'Donnell K."/>
            <person name="Stajich J.E."/>
            <person name="Bonito G."/>
        </authorList>
    </citation>
    <scope>NUCLEOTIDE SEQUENCE</scope>
    <source>
        <strain evidence="3">KOD948</strain>
    </source>
</reference>
<evidence type="ECO:0000313" key="4">
    <source>
        <dbReference type="Proteomes" id="UP000726737"/>
    </source>
</evidence>
<feature type="compositionally biased region" description="Low complexity" evidence="2">
    <location>
        <begin position="249"/>
        <end position="271"/>
    </location>
</feature>
<evidence type="ECO:0000313" key="3">
    <source>
        <dbReference type="EMBL" id="KAG0259831.1"/>
    </source>
</evidence>
<feature type="compositionally biased region" description="Polar residues" evidence="2">
    <location>
        <begin position="192"/>
        <end position="210"/>
    </location>
</feature>
<gene>
    <name evidence="3" type="ORF">BG011_002352</name>
</gene>
<name>A0A9P6Q3G5_9FUNG</name>
<accession>A0A9P6Q3G5</accession>
<feature type="compositionally biased region" description="Low complexity" evidence="2">
    <location>
        <begin position="214"/>
        <end position="229"/>
    </location>
</feature>
<organism evidence="3 4">
    <name type="scientific">Mortierella polycephala</name>
    <dbReference type="NCBI Taxonomy" id="41804"/>
    <lineage>
        <taxon>Eukaryota</taxon>
        <taxon>Fungi</taxon>
        <taxon>Fungi incertae sedis</taxon>
        <taxon>Mucoromycota</taxon>
        <taxon>Mortierellomycotina</taxon>
        <taxon>Mortierellomycetes</taxon>
        <taxon>Mortierellales</taxon>
        <taxon>Mortierellaceae</taxon>
        <taxon>Mortierella</taxon>
    </lineage>
</organism>
<feature type="compositionally biased region" description="Basic residues" evidence="2">
    <location>
        <begin position="276"/>
        <end position="286"/>
    </location>
</feature>
<sequence>MTIDDSTMQKLWKLTNELTAQLVFNRNATLELRQQLADLKEIATRLREENSSLQARLVNVGAIARKAVNDEYYNTESIIEALESENQGLREMLGVATDNMSPLTAPQSANRVSFPSTNSYMASSGSDREIQRGNDLRAPSSEKAAHVASSPTAASAPFQLATDSDDKSTSGTAPNSTMTPAEQENTDEIAITQVSTHTQEAQGKPVSTASRALAGNKGASISNSSSSDSGKGRMKTNASTGSKKSSRANNVSSTSGNNNHNNNSNNNNNNSLGSTRTKKATRKQKT</sequence>
<feature type="compositionally biased region" description="Basic and acidic residues" evidence="2">
    <location>
        <begin position="126"/>
        <end position="135"/>
    </location>
</feature>
<feature type="compositionally biased region" description="Polar residues" evidence="2">
    <location>
        <begin position="169"/>
        <end position="183"/>
    </location>
</feature>
<dbReference type="Proteomes" id="UP000726737">
    <property type="component" value="Unassembled WGS sequence"/>
</dbReference>